<dbReference type="Proteomes" id="UP000085678">
    <property type="component" value="Unplaced"/>
</dbReference>
<keyword evidence="4" id="KW-0963">Cytoplasm</keyword>
<keyword evidence="9" id="KW-1185">Reference proteome</keyword>
<dbReference type="Gene3D" id="1.20.1420.10">
    <property type="entry name" value="Talin, central domain"/>
    <property type="match status" value="1"/>
</dbReference>
<dbReference type="STRING" id="7574.A0A1S3I3I4"/>
<evidence type="ECO:0000259" key="8">
    <source>
        <dbReference type="Pfam" id="PF20936"/>
    </source>
</evidence>
<dbReference type="InParanoid" id="A0A1S3I3I4"/>
<dbReference type="PANTHER" id="PTHR15492:SF1">
    <property type="entry name" value="CYCLIN-D1-BINDING PROTEIN 1"/>
    <property type="match status" value="1"/>
</dbReference>
<evidence type="ECO:0000256" key="5">
    <source>
        <dbReference type="ARBA" id="ARBA00023242"/>
    </source>
</evidence>
<reference evidence="10" key="1">
    <citation type="submission" date="2025-08" db="UniProtKB">
        <authorList>
            <consortium name="RefSeq"/>
        </authorList>
    </citation>
    <scope>IDENTIFICATION</scope>
    <source>
        <tissue evidence="10">Gonads</tissue>
    </source>
</reference>
<dbReference type="PANTHER" id="PTHR15492">
    <property type="entry name" value="CYCLIN D1-BINDING PROTEIN 1"/>
    <property type="match status" value="1"/>
</dbReference>
<dbReference type="InterPro" id="IPR049318">
    <property type="entry name" value="GCIP_C"/>
</dbReference>
<gene>
    <name evidence="10" type="primary">LOC106160360</name>
</gene>
<dbReference type="GO" id="GO:0005634">
    <property type="term" value="C:nucleus"/>
    <property type="evidence" value="ECO:0007669"/>
    <property type="project" value="UniProtKB-SubCell"/>
</dbReference>
<dbReference type="OrthoDB" id="41588at2759"/>
<comment type="subcellular location">
    <subcellularLocation>
        <location evidence="2">Cytoplasm</location>
    </subcellularLocation>
    <subcellularLocation>
        <location evidence="1">Nucleus</location>
    </subcellularLocation>
</comment>
<accession>A0A1S3I3I4</accession>
<evidence type="ECO:0000256" key="2">
    <source>
        <dbReference type="ARBA" id="ARBA00004496"/>
    </source>
</evidence>
<dbReference type="KEGG" id="lak:106160360"/>
<dbReference type="InterPro" id="IPR026907">
    <property type="entry name" value="GCIP-like"/>
</dbReference>
<proteinExistence type="inferred from homology"/>
<keyword evidence="5" id="KW-0539">Nucleus</keyword>
<comment type="similarity">
    <text evidence="3">Belongs to the CCNDBP1 family.</text>
</comment>
<feature type="domain" description="Cyclin-D1-binding protein 1-like C-terminal" evidence="8">
    <location>
        <begin position="199"/>
        <end position="299"/>
    </location>
</feature>
<evidence type="ECO:0000259" key="7">
    <source>
        <dbReference type="Pfam" id="PF13324"/>
    </source>
</evidence>
<evidence type="ECO:0000313" key="10">
    <source>
        <dbReference type="RefSeq" id="XP_013392396.1"/>
    </source>
</evidence>
<protein>
    <submittedName>
        <fullName evidence="10">Cyclin-D1-binding protein 1 homolog</fullName>
    </submittedName>
</protein>
<dbReference type="Gene3D" id="1.20.1410.10">
    <property type="entry name" value="I/LWEQ domain"/>
    <property type="match status" value="1"/>
</dbReference>
<evidence type="ECO:0000313" key="9">
    <source>
        <dbReference type="Proteomes" id="UP000085678"/>
    </source>
</evidence>
<sequence>MSTSGKSVKEVLQAFIENLDLVIDQLRKGESTRADTGDFQVDKYWTHLGAVVKAVSHECTKLCITFSTPPLPAPEECSGLVSGLERATLALVSAFYSLPTSQGLTLWKSSVDAVCDIIEGVQELVRRIAQAETAGSTDQLQSTGKVWESCNGIKDIPKDNKAAVIAVVTGASNLVKDALEELEAAVENEGRLDDLDLGDDDSDDLEEETWSEADKRTIAPCIGLVKAVKACLKKTSVAVRSNGECVTVAQITELDKLADVMRLTSPAVDDFVSGLYAPLDLEMAKDNARKLADIVLELLELSKTSHVTFDEDVQWITFLKNAVQHNLEKIQNPVNS</sequence>
<evidence type="ECO:0000256" key="3">
    <source>
        <dbReference type="ARBA" id="ARBA00008940"/>
    </source>
</evidence>
<dbReference type="GO" id="GO:0005737">
    <property type="term" value="C:cytoplasm"/>
    <property type="evidence" value="ECO:0007669"/>
    <property type="project" value="UniProtKB-SubCell"/>
</dbReference>
<dbReference type="InterPro" id="IPR049317">
    <property type="entry name" value="GCIP-like_N"/>
</dbReference>
<evidence type="ECO:0000256" key="4">
    <source>
        <dbReference type="ARBA" id="ARBA00022490"/>
    </source>
</evidence>
<keyword evidence="6" id="KW-0131">Cell cycle</keyword>
<organism evidence="9 10">
    <name type="scientific">Lingula anatina</name>
    <name type="common">Brachiopod</name>
    <name type="synonym">Lingula unguis</name>
    <dbReference type="NCBI Taxonomy" id="7574"/>
    <lineage>
        <taxon>Eukaryota</taxon>
        <taxon>Metazoa</taxon>
        <taxon>Spiralia</taxon>
        <taxon>Lophotrochozoa</taxon>
        <taxon>Brachiopoda</taxon>
        <taxon>Linguliformea</taxon>
        <taxon>Lingulata</taxon>
        <taxon>Lingulida</taxon>
        <taxon>Linguloidea</taxon>
        <taxon>Lingulidae</taxon>
        <taxon>Lingula</taxon>
    </lineage>
</organism>
<dbReference type="GeneID" id="106160360"/>
<evidence type="ECO:0000256" key="6">
    <source>
        <dbReference type="ARBA" id="ARBA00023306"/>
    </source>
</evidence>
<dbReference type="RefSeq" id="XP_013392396.1">
    <property type="nucleotide sequence ID" value="XM_013536942.2"/>
</dbReference>
<evidence type="ECO:0000256" key="1">
    <source>
        <dbReference type="ARBA" id="ARBA00004123"/>
    </source>
</evidence>
<feature type="domain" description="Cyclin-D1-binding protein 1-like N-terminal" evidence="7">
    <location>
        <begin position="48"/>
        <end position="187"/>
    </location>
</feature>
<name>A0A1S3I3I4_LINAN</name>
<dbReference type="Pfam" id="PF13324">
    <property type="entry name" value="GCIP_N"/>
    <property type="match status" value="1"/>
</dbReference>
<dbReference type="AlphaFoldDB" id="A0A1S3I3I4"/>
<dbReference type="Pfam" id="PF20936">
    <property type="entry name" value="GCIP_C"/>
    <property type="match status" value="1"/>
</dbReference>